<reference evidence="1 2" key="1">
    <citation type="submission" date="2019-03" db="EMBL/GenBank/DDBJ databases">
        <authorList>
            <person name="Zhang S."/>
        </authorList>
    </citation>
    <scope>NUCLEOTIDE SEQUENCE [LARGE SCALE GENOMIC DNA]</scope>
    <source>
        <strain evidence="1 2">S4J41</strain>
    </source>
</reference>
<comment type="caution">
    <text evidence="1">The sequence shown here is derived from an EMBL/GenBank/DDBJ whole genome shotgun (WGS) entry which is preliminary data.</text>
</comment>
<dbReference type="GO" id="GO:0005737">
    <property type="term" value="C:cytoplasm"/>
    <property type="evidence" value="ECO:0007669"/>
    <property type="project" value="TreeGrafter"/>
</dbReference>
<keyword evidence="1" id="KW-0378">Hydrolase</keyword>
<dbReference type="PANTHER" id="PTHR19288">
    <property type="entry name" value="4-NITROPHENYLPHOSPHATASE-RELATED"/>
    <property type="match status" value="1"/>
</dbReference>
<sequence>METSPQTLDTANGLTPLCKLVDHYDGLLCDIWGVLHNGVAAFGDAVDALCRVRASGRFVILITNAPRLSKDVYPQLARFGVPRAAFDTILTSGDVTGILVASQPDAPLFHFGPARDRSVLEGLTNPIVAMKDAKICLLTGPLDDDIETVDVYHPCLVQMRDNAVTMICANPDLLVRSGPRMVICAGSIAQRYAQLGGTVIYAGKPQAEIYDEALKKAAALAGKEIPKPRLLAVGDGMPTDIKGAADNGFDAYFVAGGIHAEAFPDMNLAANVTKAGETLKSQFAGLKLVGICDHLRWG</sequence>
<proteinExistence type="predicted"/>
<evidence type="ECO:0000313" key="2">
    <source>
        <dbReference type="Proteomes" id="UP000294662"/>
    </source>
</evidence>
<accession>A0A4R5EYC5</accession>
<dbReference type="InterPro" id="IPR023214">
    <property type="entry name" value="HAD_sf"/>
</dbReference>
<dbReference type="SUPFAM" id="SSF56784">
    <property type="entry name" value="HAD-like"/>
    <property type="match status" value="1"/>
</dbReference>
<dbReference type="InterPro" id="IPR036412">
    <property type="entry name" value="HAD-like_sf"/>
</dbReference>
<dbReference type="Pfam" id="PF13344">
    <property type="entry name" value="Hydrolase_6"/>
    <property type="match status" value="1"/>
</dbReference>
<dbReference type="Proteomes" id="UP000294662">
    <property type="component" value="Unassembled WGS sequence"/>
</dbReference>
<keyword evidence="2" id="KW-1185">Reference proteome</keyword>
<protein>
    <submittedName>
        <fullName evidence="1">TIGR01459 family HAD-type hydrolase</fullName>
    </submittedName>
</protein>
<organism evidence="1 2">
    <name type="scientific">Antarcticimicrobium sediminis</name>
    <dbReference type="NCBI Taxonomy" id="2546227"/>
    <lineage>
        <taxon>Bacteria</taxon>
        <taxon>Pseudomonadati</taxon>
        <taxon>Pseudomonadota</taxon>
        <taxon>Alphaproteobacteria</taxon>
        <taxon>Rhodobacterales</taxon>
        <taxon>Paracoccaceae</taxon>
        <taxon>Antarcticimicrobium</taxon>
    </lineage>
</organism>
<dbReference type="Gene3D" id="3.40.50.1000">
    <property type="entry name" value="HAD superfamily/HAD-like"/>
    <property type="match status" value="2"/>
</dbReference>
<evidence type="ECO:0000313" key="1">
    <source>
        <dbReference type="EMBL" id="TDE40021.1"/>
    </source>
</evidence>
<dbReference type="NCBIfam" id="TIGR01460">
    <property type="entry name" value="HAD-SF-IIA"/>
    <property type="match status" value="1"/>
</dbReference>
<dbReference type="EMBL" id="SMFP01000002">
    <property type="protein sequence ID" value="TDE40021.1"/>
    <property type="molecule type" value="Genomic_DNA"/>
</dbReference>
<dbReference type="OrthoDB" id="9791073at2"/>
<dbReference type="GO" id="GO:0016791">
    <property type="term" value="F:phosphatase activity"/>
    <property type="evidence" value="ECO:0007669"/>
    <property type="project" value="TreeGrafter"/>
</dbReference>
<name>A0A4R5EYC5_9RHOB</name>
<dbReference type="PANTHER" id="PTHR19288:SF90">
    <property type="entry name" value="OS08G0542600 PROTEIN"/>
    <property type="match status" value="1"/>
</dbReference>
<dbReference type="NCBIfam" id="TIGR01459">
    <property type="entry name" value="HAD-SF-IIA-hyp4"/>
    <property type="match status" value="1"/>
</dbReference>
<gene>
    <name evidence="1" type="ORF">E1B25_03415</name>
</gene>
<dbReference type="Pfam" id="PF13242">
    <property type="entry name" value="Hydrolase_like"/>
    <property type="match status" value="1"/>
</dbReference>
<dbReference type="InterPro" id="IPR006357">
    <property type="entry name" value="HAD-SF_hydro_IIA"/>
</dbReference>
<dbReference type="InterPro" id="IPR006356">
    <property type="entry name" value="HAD-SF_hydro_IIA_hyp3"/>
</dbReference>
<dbReference type="AlphaFoldDB" id="A0A4R5EYC5"/>